<keyword evidence="2" id="KW-0812">Transmembrane</keyword>
<gene>
    <name evidence="3" type="ORF">MYCIT1_LOCUS11971</name>
</gene>
<evidence type="ECO:0000313" key="4">
    <source>
        <dbReference type="Proteomes" id="UP001295794"/>
    </source>
</evidence>
<keyword evidence="2" id="KW-1133">Transmembrane helix</keyword>
<dbReference type="Proteomes" id="UP001295794">
    <property type="component" value="Unassembled WGS sequence"/>
</dbReference>
<sequence>MRMTDGIPKTQTRFEMPWKSESAGEVERRTSKSYPHVLVSAIIVMVISPGIETILRRSFNRAGSFRLGKDVRTSRS</sequence>
<reference evidence="3" key="1">
    <citation type="submission" date="2023-11" db="EMBL/GenBank/DDBJ databases">
        <authorList>
            <person name="De Vega J J."/>
            <person name="De Vega J J."/>
        </authorList>
    </citation>
    <scope>NUCLEOTIDE SEQUENCE</scope>
</reference>
<accession>A0AAD2JYB9</accession>
<feature type="transmembrane region" description="Helical" evidence="2">
    <location>
        <begin position="34"/>
        <end position="55"/>
    </location>
</feature>
<comment type="caution">
    <text evidence="3">The sequence shown here is derived from an EMBL/GenBank/DDBJ whole genome shotgun (WGS) entry which is preliminary data.</text>
</comment>
<dbReference type="AlphaFoldDB" id="A0AAD2JYB9"/>
<proteinExistence type="predicted"/>
<evidence type="ECO:0000256" key="2">
    <source>
        <dbReference type="SAM" id="Phobius"/>
    </source>
</evidence>
<organism evidence="3 4">
    <name type="scientific">Mycena citricolor</name>
    <dbReference type="NCBI Taxonomy" id="2018698"/>
    <lineage>
        <taxon>Eukaryota</taxon>
        <taxon>Fungi</taxon>
        <taxon>Dikarya</taxon>
        <taxon>Basidiomycota</taxon>
        <taxon>Agaricomycotina</taxon>
        <taxon>Agaricomycetes</taxon>
        <taxon>Agaricomycetidae</taxon>
        <taxon>Agaricales</taxon>
        <taxon>Marasmiineae</taxon>
        <taxon>Mycenaceae</taxon>
        <taxon>Mycena</taxon>
    </lineage>
</organism>
<keyword evidence="4" id="KW-1185">Reference proteome</keyword>
<feature type="region of interest" description="Disordered" evidence="1">
    <location>
        <begin position="1"/>
        <end position="21"/>
    </location>
</feature>
<evidence type="ECO:0000256" key="1">
    <source>
        <dbReference type="SAM" id="MobiDB-lite"/>
    </source>
</evidence>
<name>A0AAD2JYB9_9AGAR</name>
<dbReference type="EMBL" id="CAVNYO010000138">
    <property type="protein sequence ID" value="CAK5268689.1"/>
    <property type="molecule type" value="Genomic_DNA"/>
</dbReference>
<evidence type="ECO:0000313" key="3">
    <source>
        <dbReference type="EMBL" id="CAK5268689.1"/>
    </source>
</evidence>
<protein>
    <submittedName>
        <fullName evidence="3">Uncharacterized protein</fullName>
    </submittedName>
</protein>
<keyword evidence="2" id="KW-0472">Membrane</keyword>